<feature type="domain" description="CAAX prenyl protease 2/Lysostaphin resistance protein A-like" evidence="2">
    <location>
        <begin position="121"/>
        <end position="219"/>
    </location>
</feature>
<name>A0A4Q8AQZ4_9MICO</name>
<dbReference type="EMBL" id="SHLC01000001">
    <property type="protein sequence ID" value="RZU67058.1"/>
    <property type="molecule type" value="Genomic_DNA"/>
</dbReference>
<keyword evidence="1" id="KW-1133">Transmembrane helix</keyword>
<evidence type="ECO:0000313" key="4">
    <source>
        <dbReference type="Proteomes" id="UP000291483"/>
    </source>
</evidence>
<comment type="caution">
    <text evidence="3">The sequence shown here is derived from an EMBL/GenBank/DDBJ whole genome shotgun (WGS) entry which is preliminary data.</text>
</comment>
<evidence type="ECO:0000313" key="3">
    <source>
        <dbReference type="EMBL" id="RZU67058.1"/>
    </source>
</evidence>
<feature type="transmembrane region" description="Helical" evidence="1">
    <location>
        <begin position="50"/>
        <end position="70"/>
    </location>
</feature>
<evidence type="ECO:0000259" key="2">
    <source>
        <dbReference type="Pfam" id="PF02517"/>
    </source>
</evidence>
<gene>
    <name evidence="3" type="ORF">EV379_3434</name>
</gene>
<feature type="transmembrane region" description="Helical" evidence="1">
    <location>
        <begin position="181"/>
        <end position="200"/>
    </location>
</feature>
<feature type="transmembrane region" description="Helical" evidence="1">
    <location>
        <begin position="156"/>
        <end position="175"/>
    </location>
</feature>
<feature type="transmembrane region" description="Helical" evidence="1">
    <location>
        <begin position="91"/>
        <end position="111"/>
    </location>
</feature>
<dbReference type="GO" id="GO:0004175">
    <property type="term" value="F:endopeptidase activity"/>
    <property type="evidence" value="ECO:0007669"/>
    <property type="project" value="UniProtKB-ARBA"/>
</dbReference>
<dbReference type="Pfam" id="PF02517">
    <property type="entry name" value="Rce1-like"/>
    <property type="match status" value="1"/>
</dbReference>
<dbReference type="InterPro" id="IPR003675">
    <property type="entry name" value="Rce1/LyrA-like_dom"/>
</dbReference>
<evidence type="ECO:0000256" key="1">
    <source>
        <dbReference type="SAM" id="Phobius"/>
    </source>
</evidence>
<dbReference type="AlphaFoldDB" id="A0A4Q8AQZ4"/>
<feature type="transmembrane region" description="Helical" evidence="1">
    <location>
        <begin position="16"/>
        <end position="38"/>
    </location>
</feature>
<dbReference type="RefSeq" id="WP_130507159.1">
    <property type="nucleotide sequence ID" value="NZ_SHLC01000001.1"/>
</dbReference>
<feature type="transmembrane region" description="Helical" evidence="1">
    <location>
        <begin position="207"/>
        <end position="228"/>
    </location>
</feature>
<protein>
    <recommendedName>
        <fullName evidence="2">CAAX prenyl protease 2/Lysostaphin resistance protein A-like domain-containing protein</fullName>
    </recommendedName>
</protein>
<feature type="transmembrane region" description="Helical" evidence="1">
    <location>
        <begin position="117"/>
        <end position="135"/>
    </location>
</feature>
<organism evidence="3 4">
    <name type="scientific">Microterricola gilva</name>
    <dbReference type="NCBI Taxonomy" id="393267"/>
    <lineage>
        <taxon>Bacteria</taxon>
        <taxon>Bacillati</taxon>
        <taxon>Actinomycetota</taxon>
        <taxon>Actinomycetes</taxon>
        <taxon>Micrococcales</taxon>
        <taxon>Microbacteriaceae</taxon>
        <taxon>Microterricola</taxon>
    </lineage>
</organism>
<keyword evidence="4" id="KW-1185">Reference proteome</keyword>
<accession>A0A4Q8AQZ4</accession>
<reference evidence="3 4" key="1">
    <citation type="submission" date="2019-02" db="EMBL/GenBank/DDBJ databases">
        <title>Sequencing the genomes of 1000 actinobacteria strains.</title>
        <authorList>
            <person name="Klenk H.-P."/>
        </authorList>
    </citation>
    <scope>NUCLEOTIDE SEQUENCE [LARGE SCALE GENOMIC DNA]</scope>
    <source>
        <strain evidence="3 4">DSM 18319</strain>
    </source>
</reference>
<proteinExistence type="predicted"/>
<feature type="transmembrane region" description="Helical" evidence="1">
    <location>
        <begin position="240"/>
        <end position="261"/>
    </location>
</feature>
<dbReference type="OrthoDB" id="4772204at2"/>
<keyword evidence="1" id="KW-0812">Transmembrane</keyword>
<dbReference type="Proteomes" id="UP000291483">
    <property type="component" value="Unassembled WGS sequence"/>
</dbReference>
<keyword evidence="1" id="KW-0472">Membrane</keyword>
<dbReference type="GO" id="GO:0080120">
    <property type="term" value="P:CAAX-box protein maturation"/>
    <property type="evidence" value="ECO:0007669"/>
    <property type="project" value="UniProtKB-ARBA"/>
</dbReference>
<sequence length="275" mass="30082">MTELANRTDLRVPQRFWVGLVAITIYILLAAGVANLLTAWLHPEDPAVDLALSHAPVLLLIVAGVLFVRWSGWGQQVWRVPAAFETRPRRWWMLIIPVLLLVQPILVLAQTPEDNSWNIGSVVLVAIVFTMVGFGEELYFRGIFRASVRAHFGETLTFVLTTLAFGIAHSFGSFAKGLDPAFILFQVGVTALSGALYYGAFLATGRLWVPIVLHALGDFSLTIANGGFTSSPAADVGTSPVNVAIEFALWALAFVVLISCIRRDALERKARRARA</sequence>